<dbReference type="Proteomes" id="UP001166052">
    <property type="component" value="Unassembled WGS sequence"/>
</dbReference>
<keyword evidence="5" id="KW-0965">Cell junction</keyword>
<keyword evidence="3" id="KW-0796">Tight junction</keyword>
<evidence type="ECO:0000256" key="4">
    <source>
        <dbReference type="ARBA" id="ARBA00022692"/>
    </source>
</evidence>
<evidence type="ECO:0000259" key="13">
    <source>
        <dbReference type="PROSITE" id="PS50835"/>
    </source>
</evidence>
<organism evidence="14 15">
    <name type="scientific">Polypterus senegalus</name>
    <name type="common">Senegal bichir</name>
    <dbReference type="NCBI Taxonomy" id="55291"/>
    <lineage>
        <taxon>Eukaryota</taxon>
        <taxon>Metazoa</taxon>
        <taxon>Chordata</taxon>
        <taxon>Craniata</taxon>
        <taxon>Vertebrata</taxon>
        <taxon>Euteleostomi</taxon>
        <taxon>Actinopterygii</taxon>
        <taxon>Polypteriformes</taxon>
        <taxon>Polypteridae</taxon>
        <taxon>Polypterus</taxon>
    </lineage>
</organism>
<evidence type="ECO:0000256" key="2">
    <source>
        <dbReference type="ARBA" id="ARBA00009491"/>
    </source>
</evidence>
<evidence type="ECO:0000256" key="12">
    <source>
        <dbReference type="SAM" id="Phobius"/>
    </source>
</evidence>
<feature type="transmembrane region" description="Helical" evidence="12">
    <location>
        <begin position="129"/>
        <end position="151"/>
    </location>
</feature>
<dbReference type="Pfam" id="PF05624">
    <property type="entry name" value="LSR"/>
    <property type="match status" value="1"/>
</dbReference>
<evidence type="ECO:0000256" key="3">
    <source>
        <dbReference type="ARBA" id="ARBA00022427"/>
    </source>
</evidence>
<keyword evidence="4 12" id="KW-0812">Transmembrane</keyword>
<dbReference type="InterPro" id="IPR013783">
    <property type="entry name" value="Ig-like_fold"/>
</dbReference>
<evidence type="ECO:0000256" key="5">
    <source>
        <dbReference type="ARBA" id="ARBA00022949"/>
    </source>
</evidence>
<accession>A0ABS2Z7L7</accession>
<keyword evidence="6 12" id="KW-1133">Transmembrane helix</keyword>
<dbReference type="PROSITE" id="PS50835">
    <property type="entry name" value="IG_LIKE"/>
    <property type="match status" value="1"/>
</dbReference>
<dbReference type="InterPro" id="IPR036179">
    <property type="entry name" value="Ig-like_dom_sf"/>
</dbReference>
<dbReference type="EMBL" id="JAAWVN010026524">
    <property type="protein sequence ID" value="MBN3294424.1"/>
    <property type="molecule type" value="Genomic_DNA"/>
</dbReference>
<dbReference type="PANTHER" id="PTHR15923:SF3">
    <property type="entry name" value="IMMUNOGLOBULIN-LIKE DOMAIN-CONTAINING RECEPTOR 1"/>
    <property type="match status" value="1"/>
</dbReference>
<gene>
    <name evidence="14" type="primary">Ildr1</name>
    <name evidence="14" type="ORF">GTO92_0021850</name>
</gene>
<feature type="non-terminal residue" evidence="14">
    <location>
        <position position="542"/>
    </location>
</feature>
<comment type="similarity">
    <text evidence="2">Belongs to the immunoglobulin superfamily. LISCH7 family.</text>
</comment>
<evidence type="ECO:0000256" key="9">
    <source>
        <dbReference type="ARBA" id="ARBA00023319"/>
    </source>
</evidence>
<feature type="compositionally biased region" description="Basic and acidic residues" evidence="11">
    <location>
        <begin position="351"/>
        <end position="364"/>
    </location>
</feature>
<dbReference type="PANTHER" id="PTHR15923">
    <property type="entry name" value="TRANSMEMBRANE AND IMMUNOGLOBULIN DOMAIN-CONTAINING PROTEIN"/>
    <property type="match status" value="1"/>
</dbReference>
<evidence type="ECO:0000256" key="6">
    <source>
        <dbReference type="ARBA" id="ARBA00022989"/>
    </source>
</evidence>
<dbReference type="Gene3D" id="2.60.40.10">
    <property type="entry name" value="Immunoglobulins"/>
    <property type="match status" value="1"/>
</dbReference>
<protein>
    <submittedName>
        <fullName evidence="14">ILDR1 protein</fullName>
    </submittedName>
</protein>
<keyword evidence="15" id="KW-1185">Reference proteome</keyword>
<comment type="caution">
    <text evidence="14">The sequence shown here is derived from an EMBL/GenBank/DDBJ whole genome shotgun (WGS) entry which is preliminary data.</text>
</comment>
<feature type="compositionally biased region" description="Basic and acidic residues" evidence="11">
    <location>
        <begin position="371"/>
        <end position="396"/>
    </location>
</feature>
<feature type="compositionally biased region" description="Low complexity" evidence="11">
    <location>
        <begin position="435"/>
        <end position="446"/>
    </location>
</feature>
<keyword evidence="8" id="KW-1015">Disulfide bond</keyword>
<evidence type="ECO:0000256" key="7">
    <source>
        <dbReference type="ARBA" id="ARBA00023136"/>
    </source>
</evidence>
<evidence type="ECO:0000313" key="15">
    <source>
        <dbReference type="Proteomes" id="UP001166052"/>
    </source>
</evidence>
<dbReference type="InterPro" id="IPR051874">
    <property type="entry name" value="Ig-like_domain-LISCH7"/>
</dbReference>
<dbReference type="SUPFAM" id="SSF48726">
    <property type="entry name" value="Immunoglobulin"/>
    <property type="match status" value="1"/>
</dbReference>
<proteinExistence type="inferred from homology"/>
<name>A0ABS2Z7L7_POLSE</name>
<feature type="compositionally biased region" description="Polar residues" evidence="11">
    <location>
        <begin position="401"/>
        <end position="411"/>
    </location>
</feature>
<feature type="compositionally biased region" description="Basic and acidic residues" evidence="11">
    <location>
        <begin position="412"/>
        <end position="424"/>
    </location>
</feature>
<comment type="subcellular location">
    <subcellularLocation>
        <location evidence="1">Cell junction</location>
        <location evidence="1">Tight junction</location>
    </subcellularLocation>
    <subcellularLocation>
        <location evidence="10">Endomembrane system</location>
        <topology evidence="10">Single-pass type I membrane protein</topology>
    </subcellularLocation>
</comment>
<reference evidence="14" key="1">
    <citation type="journal article" date="2021" name="Cell">
        <title>Tracing the genetic footprints of vertebrate landing in non-teleost ray-finned fishes.</title>
        <authorList>
            <person name="Bi X."/>
            <person name="Wang K."/>
            <person name="Yang L."/>
            <person name="Pan H."/>
            <person name="Jiang H."/>
            <person name="Wei Q."/>
            <person name="Fang M."/>
            <person name="Yu H."/>
            <person name="Zhu C."/>
            <person name="Cai Y."/>
            <person name="He Y."/>
            <person name="Gan X."/>
            <person name="Zeng H."/>
            <person name="Yu D."/>
            <person name="Zhu Y."/>
            <person name="Jiang H."/>
            <person name="Qiu Q."/>
            <person name="Yang H."/>
            <person name="Zhang Y.E."/>
            <person name="Wang W."/>
            <person name="Zhu M."/>
            <person name="He S."/>
            <person name="Zhang G."/>
        </authorList>
    </citation>
    <scope>NUCLEOTIDE SEQUENCE</scope>
    <source>
        <strain evidence="14">Bchr_001</strain>
    </source>
</reference>
<evidence type="ECO:0000256" key="11">
    <source>
        <dbReference type="SAM" id="MobiDB-lite"/>
    </source>
</evidence>
<feature type="domain" description="Ig-like" evidence="13">
    <location>
        <begin position="1"/>
        <end position="126"/>
    </location>
</feature>
<keyword evidence="7 12" id="KW-0472">Membrane</keyword>
<feature type="compositionally biased region" description="Polar residues" evidence="11">
    <location>
        <begin position="308"/>
        <end position="325"/>
    </location>
</feature>
<evidence type="ECO:0000313" key="14">
    <source>
        <dbReference type="EMBL" id="MBN3294424.1"/>
    </source>
</evidence>
<evidence type="ECO:0000256" key="1">
    <source>
        <dbReference type="ARBA" id="ARBA00004435"/>
    </source>
</evidence>
<evidence type="ECO:0000256" key="10">
    <source>
        <dbReference type="ARBA" id="ARBA00046288"/>
    </source>
</evidence>
<sequence length="542" mass="62487">MFASVTMRCDYSTSANMQLVVVTWRYKSFCRDPILDYYSSGYQAALALGQDPVNDCPDSQREVRTVIQKTGTNEPILGVEYAQRKITIQNKADLVINEVMWWDNGVYFCIVEAPGDTAGDPDKEVKLIVYNWLVVIFIILGFLLLIILLSICWCQCCPHRCCCYVRCPCCPTKCCCPEKAIIQHRIMKEAKKALMPWSAGHIYDPVGSYRSSSHHTPQMLKDYSLKHHIPMIPMQQQSHHSNKSVLDYLESQVRNLDTVQPLQQPLLPSNHVQFQTPPSVLSSLNEIGVREIDRRVIHLPPIVERIPSSHSTNNSARRNTTSSGFRGQHSEAELVGRGVHGQGGSRSSRGSHSEQDNRNRRREPQNNNRNHWRDQYSHPRDWRSYSDESDYDDRRGGPNMRRNNVGSYSQPRQEREQYRDDYNPGRHRPRRRQRSYSPPGRRGSWSSDDDSSRAAGNNRRRNKDHSAEWPEKPPSYRSIEILPDRSHNGSNRVHERYSLCMTPATSRRLSEQFRGGEVYQKKSQTFGGMVEIPQNASLFDFY</sequence>
<feature type="non-terminal residue" evidence="14">
    <location>
        <position position="1"/>
    </location>
</feature>
<evidence type="ECO:0000256" key="8">
    <source>
        <dbReference type="ARBA" id="ARBA00023157"/>
    </source>
</evidence>
<dbReference type="InterPro" id="IPR007110">
    <property type="entry name" value="Ig-like_dom"/>
</dbReference>
<dbReference type="InterPro" id="IPR008664">
    <property type="entry name" value="LISCH7"/>
</dbReference>
<feature type="compositionally biased region" description="Basic residues" evidence="11">
    <location>
        <begin position="425"/>
        <end position="434"/>
    </location>
</feature>
<feature type="region of interest" description="Disordered" evidence="11">
    <location>
        <begin position="303"/>
        <end position="490"/>
    </location>
</feature>
<keyword evidence="9" id="KW-0393">Immunoglobulin domain</keyword>